<feature type="region of interest" description="Disordered" evidence="1">
    <location>
        <begin position="208"/>
        <end position="243"/>
    </location>
</feature>
<sequence>MDISQLMRGHLADSQPADIRPLELKPGQHVRGVVLKTFDRQEALLLINGTKVMARIETPMQAGQSAVFQVQPESSQRLVVLKMAENGSAAGLTGDFWNDWPKHLGISERIADSLDLALELRQAGMATNRETAQALKTAMQAMPPGTDVKTWLQSAVAALARGLPMTEQTIGALKQVIFGKPAHVLLQEIEKRLTDWLASTAGESGLADAAEESLRRNGNPGRSAASAETSPDSAIRTSEKEADAVKRMQASAAVIAAENAESAAKEPQAQAKAAISGVISTEAQAQSKAAPSGQASAARLLDLLAEGEIWTGGAQRQSEEGAAGSFKAVKERGITNNETNSVPAGIKDMDASFSRHSSGGTDSHSLAGSTEKGWIGSLLKWLGADHERNILLRTENAPLSSSLKAGAETGETIQNELNDAAAKGLESVPSAGAGNAAGTGANAQVRSGTDGVPNVLPKVDSETLETIPDAGADGKQMMKAVALANLEREPGGPMTASGSLGSVLSGDFDRGKPSQESVKSLLLSLVSSGDLPPALKESAQQLISHITGQQLLLAPERNGAFMSHVTLFVPLRGPDGEQTASVHIQSRRSRKGELDAANCRLVFDLSMKTLGNMIVDVQVADNIVSLQMMNDHPALAEQAETAREELKEAFRNNGYQLLSLRTVPLPHSAGAAEGGGLKQVPPENGIYSAKPYKGVDYRI</sequence>
<dbReference type="STRING" id="1126833.VN24_20760"/>
<dbReference type="OrthoDB" id="2351076at2"/>
<dbReference type="Proteomes" id="UP000032633">
    <property type="component" value="Chromosome"/>
</dbReference>
<evidence type="ECO:0000256" key="1">
    <source>
        <dbReference type="SAM" id="MobiDB-lite"/>
    </source>
</evidence>
<dbReference type="RefSeq" id="WP_045671978.1">
    <property type="nucleotide sequence ID" value="NZ_CP011058.1"/>
</dbReference>
<proteinExistence type="predicted"/>
<feature type="compositionally biased region" description="Low complexity" evidence="1">
    <location>
        <begin position="431"/>
        <end position="443"/>
    </location>
</feature>
<protein>
    <recommendedName>
        <fullName evidence="4">Flagellar hook-length control protein-like C-terminal domain-containing protein</fullName>
    </recommendedName>
</protein>
<keyword evidence="3" id="KW-1185">Reference proteome</keyword>
<evidence type="ECO:0008006" key="4">
    <source>
        <dbReference type="Google" id="ProtNLM"/>
    </source>
</evidence>
<dbReference type="HOGENOM" id="CLU_391727_0_0_9"/>
<dbReference type="AlphaFoldDB" id="A0A0D5NNQ5"/>
<reference evidence="2 3" key="1">
    <citation type="journal article" date="2015" name="J. Biotechnol.">
        <title>Complete genome sequence of Paenibacillus beijingensis 7188(T) (=DSM 24997(T)), a novel rhizobacterium from jujube garden soil.</title>
        <authorList>
            <person name="Kwak Y."/>
            <person name="Shin J.H."/>
        </authorList>
    </citation>
    <scope>NUCLEOTIDE SEQUENCE [LARGE SCALE GENOMIC DNA]</scope>
    <source>
        <strain evidence="2 3">DSM 24997</strain>
    </source>
</reference>
<feature type="compositionally biased region" description="Polar residues" evidence="1">
    <location>
        <begin position="354"/>
        <end position="368"/>
    </location>
</feature>
<dbReference type="KEGG" id="pbj:VN24_20760"/>
<organism evidence="2 3">
    <name type="scientific">Paenibacillus beijingensis</name>
    <dbReference type="NCBI Taxonomy" id="1126833"/>
    <lineage>
        <taxon>Bacteria</taxon>
        <taxon>Bacillati</taxon>
        <taxon>Bacillota</taxon>
        <taxon>Bacilli</taxon>
        <taxon>Bacillales</taxon>
        <taxon>Paenibacillaceae</taxon>
        <taxon>Paenibacillus</taxon>
    </lineage>
</organism>
<accession>A0A0D5NNQ5</accession>
<evidence type="ECO:0000313" key="2">
    <source>
        <dbReference type="EMBL" id="AJY76553.1"/>
    </source>
</evidence>
<name>A0A0D5NNQ5_9BACL</name>
<feature type="compositionally biased region" description="Polar residues" evidence="1">
    <location>
        <begin position="226"/>
        <end position="236"/>
    </location>
</feature>
<reference evidence="3" key="2">
    <citation type="submission" date="2015-03" db="EMBL/GenBank/DDBJ databases">
        <title>Genome sequence of Paenibacillus beijingensis strain DSM 24997T.</title>
        <authorList>
            <person name="Kwak Y."/>
            <person name="Shin J.-H."/>
        </authorList>
    </citation>
    <scope>NUCLEOTIDE SEQUENCE [LARGE SCALE GENOMIC DNA]</scope>
    <source>
        <strain evidence="3">DSM 24997</strain>
    </source>
</reference>
<feature type="region of interest" description="Disordered" evidence="1">
    <location>
        <begin position="431"/>
        <end position="457"/>
    </location>
</feature>
<evidence type="ECO:0000313" key="3">
    <source>
        <dbReference type="Proteomes" id="UP000032633"/>
    </source>
</evidence>
<dbReference type="PATRIC" id="fig|1126833.4.peg.4566"/>
<gene>
    <name evidence="2" type="ORF">VN24_20760</name>
</gene>
<dbReference type="EMBL" id="CP011058">
    <property type="protein sequence ID" value="AJY76553.1"/>
    <property type="molecule type" value="Genomic_DNA"/>
</dbReference>
<feature type="region of interest" description="Disordered" evidence="1">
    <location>
        <begin position="314"/>
        <end position="369"/>
    </location>
</feature>